<dbReference type="GO" id="GO:0102158">
    <property type="term" value="F:very-long-chain (3R)-3-hydroxyacyl-CoA dehydratase activity"/>
    <property type="evidence" value="ECO:0007669"/>
    <property type="project" value="UniProtKB-EC"/>
</dbReference>
<evidence type="ECO:0000256" key="7">
    <source>
        <dbReference type="ARBA" id="ARBA00022832"/>
    </source>
</evidence>
<keyword evidence="12 15" id="KW-0456">Lyase</keyword>
<keyword evidence="17" id="KW-1185">Reference proteome</keyword>
<dbReference type="EMBL" id="JAROKS010000014">
    <property type="protein sequence ID" value="KAK1796964.1"/>
    <property type="molecule type" value="Genomic_DNA"/>
</dbReference>
<keyword evidence="10 15" id="KW-0472">Membrane</keyword>
<feature type="transmembrane region" description="Helical" evidence="15">
    <location>
        <begin position="63"/>
        <end position="82"/>
    </location>
</feature>
<feature type="transmembrane region" description="Helical" evidence="15">
    <location>
        <begin position="157"/>
        <end position="182"/>
    </location>
</feature>
<keyword evidence="8 15" id="KW-1133">Transmembrane helix</keyword>
<sequence>MFSTGKYNNQHHNRHGEEEIRSRIGLAYLFLYYLLQFCGHTWIFANMSARFLSFGSDALAGTFYFVGVMMSLCQLLSILELFHIADGLENCRLLPRFVQVMERNLILFLIINQEEFQSRTIVCVLFFLWNVSGLLRYPCELLRLISTPAPSLLWARYTLSVPVYGLSVIAEGISVLQALPYYESQGNSSEQLHVPVSVYVNFPYLLMAYLPLLALGAGITFRILLQERRQSLVSMNKKTKRE</sequence>
<feature type="transmembrane region" description="Helical" evidence="15">
    <location>
        <begin position="24"/>
        <end position="43"/>
    </location>
</feature>
<comment type="similarity">
    <text evidence="3 15">Belongs to the very long-chain fatty acids dehydratase HACD family.</text>
</comment>
<evidence type="ECO:0000256" key="5">
    <source>
        <dbReference type="ARBA" id="ARBA00022516"/>
    </source>
</evidence>
<dbReference type="PANTHER" id="PTHR11035">
    <property type="entry name" value="VERY-LONG-CHAIN (3R)-3-HYDROXYACYL-COA DEHYDRATASE"/>
    <property type="match status" value="1"/>
</dbReference>
<dbReference type="GO" id="GO:0030497">
    <property type="term" value="P:fatty acid elongation"/>
    <property type="evidence" value="ECO:0007669"/>
    <property type="project" value="TreeGrafter"/>
</dbReference>
<evidence type="ECO:0000256" key="14">
    <source>
        <dbReference type="ARBA" id="ARBA00023727"/>
    </source>
</evidence>
<dbReference type="GO" id="GO:0042761">
    <property type="term" value="P:very long-chain fatty acid biosynthetic process"/>
    <property type="evidence" value="ECO:0007669"/>
    <property type="project" value="TreeGrafter"/>
</dbReference>
<evidence type="ECO:0000256" key="8">
    <source>
        <dbReference type="ARBA" id="ARBA00022989"/>
    </source>
</evidence>
<dbReference type="PANTHER" id="PTHR11035:SF16">
    <property type="entry name" value="VERY-LONG-CHAIN (3R)-3-HYDROXYACYL-COA DEHYDRATASE 4"/>
    <property type="match status" value="1"/>
</dbReference>
<evidence type="ECO:0000256" key="3">
    <source>
        <dbReference type="ARBA" id="ARBA00007811"/>
    </source>
</evidence>
<comment type="caution">
    <text evidence="16">The sequence shown here is derived from an EMBL/GenBank/DDBJ whole genome shotgun (WGS) entry which is preliminary data.</text>
</comment>
<gene>
    <name evidence="16" type="ORF">P4O66_008363</name>
</gene>
<evidence type="ECO:0000313" key="17">
    <source>
        <dbReference type="Proteomes" id="UP001239994"/>
    </source>
</evidence>
<accession>A0AAD8ZCN5</accession>
<evidence type="ECO:0000256" key="13">
    <source>
        <dbReference type="ARBA" id="ARBA00023688"/>
    </source>
</evidence>
<evidence type="ECO:0000256" key="9">
    <source>
        <dbReference type="ARBA" id="ARBA00023098"/>
    </source>
</evidence>
<keyword evidence="5 15" id="KW-0444">Lipid biosynthesis</keyword>
<evidence type="ECO:0000256" key="1">
    <source>
        <dbReference type="ARBA" id="ARBA00004141"/>
    </source>
</evidence>
<keyword evidence="6 15" id="KW-0812">Transmembrane</keyword>
<organism evidence="16 17">
    <name type="scientific">Electrophorus voltai</name>
    <dbReference type="NCBI Taxonomy" id="2609070"/>
    <lineage>
        <taxon>Eukaryota</taxon>
        <taxon>Metazoa</taxon>
        <taxon>Chordata</taxon>
        <taxon>Craniata</taxon>
        <taxon>Vertebrata</taxon>
        <taxon>Euteleostomi</taxon>
        <taxon>Actinopterygii</taxon>
        <taxon>Neopterygii</taxon>
        <taxon>Teleostei</taxon>
        <taxon>Ostariophysi</taxon>
        <taxon>Gymnotiformes</taxon>
        <taxon>Gymnotoidei</taxon>
        <taxon>Gymnotidae</taxon>
        <taxon>Electrophorus</taxon>
    </lineage>
</organism>
<dbReference type="GO" id="GO:0005789">
    <property type="term" value="C:endoplasmic reticulum membrane"/>
    <property type="evidence" value="ECO:0007669"/>
    <property type="project" value="UniProtKB-SubCell"/>
</dbReference>
<evidence type="ECO:0000313" key="16">
    <source>
        <dbReference type="EMBL" id="KAK1796964.1"/>
    </source>
</evidence>
<dbReference type="EC" id="4.2.1.134" evidence="4 15"/>
<dbReference type="Pfam" id="PF04387">
    <property type="entry name" value="PTPLA"/>
    <property type="match status" value="1"/>
</dbReference>
<protein>
    <recommendedName>
        <fullName evidence="4 15">Very-long-chain (3R)-3-hydroxyacyl-CoA dehydratase</fullName>
        <ecNumber evidence="4 15">4.2.1.134</ecNumber>
    </recommendedName>
</protein>
<keyword evidence="9 15" id="KW-0443">Lipid metabolism</keyword>
<evidence type="ECO:0000256" key="2">
    <source>
        <dbReference type="ARBA" id="ARBA00005194"/>
    </source>
</evidence>
<name>A0AAD8ZCN5_9TELE</name>
<keyword evidence="15" id="KW-0256">Endoplasmic reticulum</keyword>
<evidence type="ECO:0000256" key="11">
    <source>
        <dbReference type="ARBA" id="ARBA00023160"/>
    </source>
</evidence>
<keyword evidence="7 15" id="KW-0276">Fatty acid metabolism</keyword>
<evidence type="ECO:0000256" key="12">
    <source>
        <dbReference type="ARBA" id="ARBA00023239"/>
    </source>
</evidence>
<dbReference type="Proteomes" id="UP001239994">
    <property type="component" value="Unassembled WGS sequence"/>
</dbReference>
<evidence type="ECO:0000256" key="10">
    <source>
        <dbReference type="ARBA" id="ARBA00023136"/>
    </source>
</evidence>
<proteinExistence type="inferred from homology"/>
<reference evidence="16" key="1">
    <citation type="submission" date="2023-03" db="EMBL/GenBank/DDBJ databases">
        <title>Electrophorus voltai genome.</title>
        <authorList>
            <person name="Bian C."/>
        </authorList>
    </citation>
    <scope>NUCLEOTIDE SEQUENCE</scope>
    <source>
        <strain evidence="16">CB-2022</strain>
        <tissue evidence="16">Muscle</tissue>
    </source>
</reference>
<evidence type="ECO:0000256" key="4">
    <source>
        <dbReference type="ARBA" id="ARBA00013122"/>
    </source>
</evidence>
<dbReference type="AlphaFoldDB" id="A0AAD8ZCN5"/>
<evidence type="ECO:0000256" key="6">
    <source>
        <dbReference type="ARBA" id="ARBA00022692"/>
    </source>
</evidence>
<comment type="function">
    <text evidence="15">Catalyzes the third of the four reactions of the long-chain fatty acids elongation cycle. This endoplasmic reticulum-bound enzymatic process, allows the addition of two carbons to the chain of long- and very long-chain fatty acids/VLCFAs per cycle. This enzyme catalyzes the dehydration of the 3-hydroxyacyl-CoA intermediate into trans-2,3-enoyl-CoA, within each cycle of fatty acid elongation. Thereby, it participates to the production of VLCFAs of different chain lengths that are involved in multiple biological processes as precursors of membrane lipids and lipid mediators.</text>
</comment>
<dbReference type="GO" id="GO:0030148">
    <property type="term" value="P:sphingolipid biosynthetic process"/>
    <property type="evidence" value="ECO:0007669"/>
    <property type="project" value="TreeGrafter"/>
</dbReference>
<comment type="pathway">
    <text evidence="2 15">Lipid metabolism; fatty acid biosynthesis.</text>
</comment>
<comment type="catalytic activity">
    <reaction evidence="13">
        <text>(3R)-hydroxyhexadecanoyl-CoA = (2E)-hexadecenoyl-CoA + H2O</text>
        <dbReference type="Rhea" id="RHEA:39159"/>
        <dbReference type="ChEBI" id="CHEBI:15377"/>
        <dbReference type="ChEBI" id="CHEBI:61526"/>
        <dbReference type="ChEBI" id="CHEBI:74278"/>
    </reaction>
    <physiologicalReaction direction="left-to-right" evidence="13">
        <dbReference type="Rhea" id="RHEA:39160"/>
    </physiologicalReaction>
</comment>
<dbReference type="InterPro" id="IPR007482">
    <property type="entry name" value="Tyr_Pase-like_PTPLA"/>
</dbReference>
<evidence type="ECO:0000256" key="15">
    <source>
        <dbReference type="RuleBase" id="RU363109"/>
    </source>
</evidence>
<feature type="transmembrane region" description="Helical" evidence="15">
    <location>
        <begin position="202"/>
        <end position="225"/>
    </location>
</feature>
<comment type="subcellular location">
    <subcellularLocation>
        <location evidence="15">Endoplasmic reticulum membrane</location>
        <topology evidence="15">Multi-pass membrane protein</topology>
    </subcellularLocation>
    <subcellularLocation>
        <location evidence="1">Membrane</location>
        <topology evidence="1">Multi-pass membrane protein</topology>
    </subcellularLocation>
</comment>
<comment type="caution">
    <text evidence="15">Lacks conserved residue(s) required for the propagation of feature annotation.</text>
</comment>
<keyword evidence="11 15" id="KW-0275">Fatty acid biosynthesis</keyword>
<comment type="catalytic activity">
    <reaction evidence="14">
        <text>a very-long-chain (3R)-3-hydroxyacyl-CoA = a very-long-chain (2E)-enoyl-CoA + H2O</text>
        <dbReference type="Rhea" id="RHEA:45812"/>
        <dbReference type="ChEBI" id="CHEBI:15377"/>
        <dbReference type="ChEBI" id="CHEBI:83728"/>
        <dbReference type="ChEBI" id="CHEBI:85440"/>
        <dbReference type="EC" id="4.2.1.134"/>
    </reaction>
    <physiologicalReaction direction="left-to-right" evidence="14">
        <dbReference type="Rhea" id="RHEA:45813"/>
    </physiologicalReaction>
</comment>